<dbReference type="GO" id="GO:0032259">
    <property type="term" value="P:methylation"/>
    <property type="evidence" value="ECO:0007669"/>
    <property type="project" value="UniProtKB-KW"/>
</dbReference>
<name>A0A918XQX4_9PROT</name>
<evidence type="ECO:0000313" key="2">
    <source>
        <dbReference type="EMBL" id="GHD48345.1"/>
    </source>
</evidence>
<evidence type="ECO:0000313" key="3">
    <source>
        <dbReference type="Proteomes" id="UP000630353"/>
    </source>
</evidence>
<dbReference type="AlphaFoldDB" id="A0A918XQX4"/>
<evidence type="ECO:0000259" key="1">
    <source>
        <dbReference type="Pfam" id="PF08241"/>
    </source>
</evidence>
<sequence length="209" mass="21914">MTDWLEKVYTAGNDTAKLAEVYDAWADEYDDSVGAAGYTNPAVVSALFARLMPDIEAPVLDAGCGTGLIGWMLALVGYRDIAGIDLSPGMLRRAEARGCYRSLATATLGEPLALPDAGFAGVVASGVFTVGHAPASAFGEIARVLRPGGIFVVSITDPVYESGGFRAAIDGLVGEGAWERAATSGSYFPLPAADDDHRHPGRVYAMRRL</sequence>
<dbReference type="GO" id="GO:0008757">
    <property type="term" value="F:S-adenosylmethionine-dependent methyltransferase activity"/>
    <property type="evidence" value="ECO:0007669"/>
    <property type="project" value="InterPro"/>
</dbReference>
<keyword evidence="2" id="KW-0808">Transferase</keyword>
<feature type="domain" description="Methyltransferase type 11" evidence="1">
    <location>
        <begin position="60"/>
        <end position="153"/>
    </location>
</feature>
<dbReference type="CDD" id="cd02440">
    <property type="entry name" value="AdoMet_MTases"/>
    <property type="match status" value="1"/>
</dbReference>
<keyword evidence="2" id="KW-0489">Methyltransferase</keyword>
<dbReference type="EMBL" id="BMZS01000004">
    <property type="protein sequence ID" value="GHD48345.1"/>
    <property type="molecule type" value="Genomic_DNA"/>
</dbReference>
<dbReference type="InterPro" id="IPR029063">
    <property type="entry name" value="SAM-dependent_MTases_sf"/>
</dbReference>
<protein>
    <submittedName>
        <fullName evidence="2">SAM-dependent methyltransferase</fullName>
    </submittedName>
</protein>
<dbReference type="RefSeq" id="WP_189988810.1">
    <property type="nucleotide sequence ID" value="NZ_BMZS01000004.1"/>
</dbReference>
<organism evidence="2 3">
    <name type="scientific">Thalassobaculum fulvum</name>
    <dbReference type="NCBI Taxonomy" id="1633335"/>
    <lineage>
        <taxon>Bacteria</taxon>
        <taxon>Pseudomonadati</taxon>
        <taxon>Pseudomonadota</taxon>
        <taxon>Alphaproteobacteria</taxon>
        <taxon>Rhodospirillales</taxon>
        <taxon>Thalassobaculaceae</taxon>
        <taxon>Thalassobaculum</taxon>
    </lineage>
</organism>
<keyword evidence="3" id="KW-1185">Reference proteome</keyword>
<dbReference type="PANTHER" id="PTHR42912">
    <property type="entry name" value="METHYLTRANSFERASE"/>
    <property type="match status" value="1"/>
</dbReference>
<accession>A0A918XQX4</accession>
<dbReference type="Proteomes" id="UP000630353">
    <property type="component" value="Unassembled WGS sequence"/>
</dbReference>
<dbReference type="InterPro" id="IPR013216">
    <property type="entry name" value="Methyltransf_11"/>
</dbReference>
<reference evidence="2" key="1">
    <citation type="journal article" date="2014" name="Int. J. Syst. Evol. Microbiol.">
        <title>Complete genome sequence of Corynebacterium casei LMG S-19264T (=DSM 44701T), isolated from a smear-ripened cheese.</title>
        <authorList>
            <consortium name="US DOE Joint Genome Institute (JGI-PGF)"/>
            <person name="Walter F."/>
            <person name="Albersmeier A."/>
            <person name="Kalinowski J."/>
            <person name="Ruckert C."/>
        </authorList>
    </citation>
    <scope>NUCLEOTIDE SEQUENCE</scope>
    <source>
        <strain evidence="2">KCTC 42651</strain>
    </source>
</reference>
<dbReference type="SUPFAM" id="SSF53335">
    <property type="entry name" value="S-adenosyl-L-methionine-dependent methyltransferases"/>
    <property type="match status" value="1"/>
</dbReference>
<gene>
    <name evidence="2" type="ORF">GCM10017083_19300</name>
</gene>
<dbReference type="InterPro" id="IPR050508">
    <property type="entry name" value="Methyltransf_Superfamily"/>
</dbReference>
<proteinExistence type="predicted"/>
<dbReference type="Gene3D" id="3.40.50.150">
    <property type="entry name" value="Vaccinia Virus protein VP39"/>
    <property type="match status" value="1"/>
</dbReference>
<reference evidence="2" key="2">
    <citation type="submission" date="2020-09" db="EMBL/GenBank/DDBJ databases">
        <authorList>
            <person name="Sun Q."/>
            <person name="Kim S."/>
        </authorList>
    </citation>
    <scope>NUCLEOTIDE SEQUENCE</scope>
    <source>
        <strain evidence="2">KCTC 42651</strain>
    </source>
</reference>
<dbReference type="Pfam" id="PF08241">
    <property type="entry name" value="Methyltransf_11"/>
    <property type="match status" value="1"/>
</dbReference>
<comment type="caution">
    <text evidence="2">The sequence shown here is derived from an EMBL/GenBank/DDBJ whole genome shotgun (WGS) entry which is preliminary data.</text>
</comment>